<keyword evidence="4" id="KW-1185">Reference proteome</keyword>
<evidence type="ECO:0000259" key="2">
    <source>
        <dbReference type="Pfam" id="PF26303"/>
    </source>
</evidence>
<dbReference type="Proteomes" id="UP001595783">
    <property type="component" value="Unassembled WGS sequence"/>
</dbReference>
<evidence type="ECO:0000313" key="4">
    <source>
        <dbReference type="Proteomes" id="UP001595783"/>
    </source>
</evidence>
<evidence type="ECO:0000256" key="1">
    <source>
        <dbReference type="SAM" id="MobiDB-lite"/>
    </source>
</evidence>
<protein>
    <submittedName>
        <fullName evidence="3">UPF0323 family lipoprotein</fullName>
    </submittedName>
</protein>
<feature type="region of interest" description="Disordered" evidence="1">
    <location>
        <begin position="151"/>
        <end position="265"/>
    </location>
</feature>
<dbReference type="Pfam" id="PF26303">
    <property type="entry name" value="UPF0323"/>
    <property type="match status" value="1"/>
</dbReference>
<dbReference type="RefSeq" id="WP_104752013.1">
    <property type="nucleotide sequence ID" value="NZ_FZMF01000013.1"/>
</dbReference>
<dbReference type="PROSITE" id="PS51257">
    <property type="entry name" value="PROKAR_LIPOPROTEIN"/>
    <property type="match status" value="1"/>
</dbReference>
<feature type="compositionally biased region" description="Low complexity" evidence="1">
    <location>
        <begin position="244"/>
        <end position="265"/>
    </location>
</feature>
<keyword evidence="3" id="KW-0449">Lipoprotein</keyword>
<evidence type="ECO:0000313" key="3">
    <source>
        <dbReference type="EMBL" id="MFC3847370.1"/>
    </source>
</evidence>
<organism evidence="3 4">
    <name type="scientific">Helicobacter baculiformis</name>
    <dbReference type="NCBI Taxonomy" id="427351"/>
    <lineage>
        <taxon>Bacteria</taxon>
        <taxon>Pseudomonadati</taxon>
        <taxon>Campylobacterota</taxon>
        <taxon>Epsilonproteobacteria</taxon>
        <taxon>Campylobacterales</taxon>
        <taxon>Helicobacteraceae</taxon>
        <taxon>Helicobacter</taxon>
    </lineage>
</organism>
<feature type="domain" description="UPF0323" evidence="2">
    <location>
        <begin position="56"/>
        <end position="180"/>
    </location>
</feature>
<feature type="compositionally biased region" description="Basic and acidic residues" evidence="1">
    <location>
        <begin position="31"/>
        <end position="43"/>
    </location>
</feature>
<sequence length="265" mass="27832">MRMPFRKISDYAIVGGLSAVVVVALAGCKGDTQEKPKEEKPKESSQQTQQVKKGALVILQEQPDKSYKVAEEYPSDKTRVVVRDMQGKERMLSDEEVQKLIKEEEVKIDNGTSQLTKPPAEGGGSGLGIGGAILGSAAGAILGAYIGNKLFNNPNYTQNAQRNYSSPQAYQRSQNNFRSTSGTPSSGARSGFFGSSQNSSPSNASSPRSSTTAPTSSPSASQGAHSSSPSTNHSVSPQRPQNTHSSSPSQGRSGFFGSSHSGAAS</sequence>
<name>A0ABV7ZGQ6_9HELI</name>
<dbReference type="InterPro" id="IPR059092">
    <property type="entry name" value="UPF0323_dom"/>
</dbReference>
<dbReference type="NCBIfam" id="NF003146">
    <property type="entry name" value="PRK04081.1"/>
    <property type="match status" value="1"/>
</dbReference>
<reference evidence="4" key="1">
    <citation type="journal article" date="2019" name="Int. J. Syst. Evol. Microbiol.">
        <title>The Global Catalogue of Microorganisms (GCM) 10K type strain sequencing project: providing services to taxonomists for standard genome sequencing and annotation.</title>
        <authorList>
            <consortium name="The Broad Institute Genomics Platform"/>
            <consortium name="The Broad Institute Genome Sequencing Center for Infectious Disease"/>
            <person name="Wu L."/>
            <person name="Ma J."/>
        </authorList>
    </citation>
    <scope>NUCLEOTIDE SEQUENCE [LARGE SCALE GENOMIC DNA]</scope>
    <source>
        <strain evidence="4">CCUG 53816</strain>
    </source>
</reference>
<accession>A0ABV7ZGQ6</accession>
<feature type="compositionally biased region" description="Polar residues" evidence="1">
    <location>
        <begin position="151"/>
        <end position="184"/>
    </location>
</feature>
<feature type="compositionally biased region" description="Low complexity" evidence="1">
    <location>
        <begin position="185"/>
        <end position="237"/>
    </location>
</feature>
<comment type="caution">
    <text evidence="3">The sequence shown here is derived from an EMBL/GenBank/DDBJ whole genome shotgun (WGS) entry which is preliminary data.</text>
</comment>
<proteinExistence type="predicted"/>
<gene>
    <name evidence="3" type="ORF">ACFOPX_02310</name>
</gene>
<dbReference type="EMBL" id="JBHRZO010000009">
    <property type="protein sequence ID" value="MFC3847370.1"/>
    <property type="molecule type" value="Genomic_DNA"/>
</dbReference>
<feature type="region of interest" description="Disordered" evidence="1">
    <location>
        <begin position="31"/>
        <end position="53"/>
    </location>
</feature>